<dbReference type="Pfam" id="PF03443">
    <property type="entry name" value="AA9"/>
    <property type="match status" value="1"/>
</dbReference>
<dbReference type="EMBL" id="ML977351">
    <property type="protein sequence ID" value="KAF2107920.1"/>
    <property type="molecule type" value="Genomic_DNA"/>
</dbReference>
<dbReference type="Gene3D" id="2.70.50.70">
    <property type="match status" value="1"/>
</dbReference>
<evidence type="ECO:0000256" key="5">
    <source>
        <dbReference type="RuleBase" id="RU368122"/>
    </source>
</evidence>
<organism evidence="7 8">
    <name type="scientific">Lophiotrema nucula</name>
    <dbReference type="NCBI Taxonomy" id="690887"/>
    <lineage>
        <taxon>Eukaryota</taxon>
        <taxon>Fungi</taxon>
        <taxon>Dikarya</taxon>
        <taxon>Ascomycota</taxon>
        <taxon>Pezizomycotina</taxon>
        <taxon>Dothideomycetes</taxon>
        <taxon>Pleosporomycetidae</taxon>
        <taxon>Pleosporales</taxon>
        <taxon>Lophiotremataceae</taxon>
        <taxon>Lophiotrema</taxon>
    </lineage>
</organism>
<dbReference type="GO" id="GO:0030245">
    <property type="term" value="P:cellulose catabolic process"/>
    <property type="evidence" value="ECO:0007669"/>
    <property type="project" value="UniProtKB-UniRule"/>
</dbReference>
<proteinExistence type="predicted"/>
<evidence type="ECO:0000313" key="7">
    <source>
        <dbReference type="EMBL" id="KAF2107920.1"/>
    </source>
</evidence>
<dbReference type="EC" id="1.14.99.56" evidence="5"/>
<comment type="domain">
    <text evidence="5">Has a modular structure: an endo-beta-1,4-glucanase catalytic module at the N-terminus, a linker rich in serines and threonines, and a C-terminal carbohydrate-binding module (CBM).</text>
</comment>
<dbReference type="OrthoDB" id="6038816at2759"/>
<name>A0A6A5YLR4_9PLEO</name>
<comment type="catalytic activity">
    <reaction evidence="5">
        <text>[(1-&gt;4)-beta-D-glucosyl]n+m + reduced acceptor + O2 = 4-dehydro-beta-D-glucosyl-[(1-&gt;4)-beta-D-glucosyl]n-1 + [(1-&gt;4)-beta-D-glucosyl]m + acceptor + H2O.</text>
        <dbReference type="EC" id="1.14.99.56"/>
    </reaction>
</comment>
<feature type="domain" description="Auxiliary Activity family 9 catalytic" evidence="6">
    <location>
        <begin position="33"/>
        <end position="263"/>
    </location>
</feature>
<keyword evidence="8" id="KW-1185">Reference proteome</keyword>
<dbReference type="PANTHER" id="PTHR33353">
    <property type="entry name" value="PUTATIVE (AFU_ORTHOLOGUE AFUA_1G12560)-RELATED"/>
    <property type="match status" value="1"/>
</dbReference>
<evidence type="ECO:0000256" key="2">
    <source>
        <dbReference type="ARBA" id="ARBA00004613"/>
    </source>
</evidence>
<evidence type="ECO:0000313" key="8">
    <source>
        <dbReference type="Proteomes" id="UP000799770"/>
    </source>
</evidence>
<reference evidence="7" key="1">
    <citation type="journal article" date="2020" name="Stud. Mycol.">
        <title>101 Dothideomycetes genomes: a test case for predicting lifestyles and emergence of pathogens.</title>
        <authorList>
            <person name="Haridas S."/>
            <person name="Albert R."/>
            <person name="Binder M."/>
            <person name="Bloem J."/>
            <person name="Labutti K."/>
            <person name="Salamov A."/>
            <person name="Andreopoulos B."/>
            <person name="Baker S."/>
            <person name="Barry K."/>
            <person name="Bills G."/>
            <person name="Bluhm B."/>
            <person name="Cannon C."/>
            <person name="Castanera R."/>
            <person name="Culley D."/>
            <person name="Daum C."/>
            <person name="Ezra D."/>
            <person name="Gonzalez J."/>
            <person name="Henrissat B."/>
            <person name="Kuo A."/>
            <person name="Liang C."/>
            <person name="Lipzen A."/>
            <person name="Lutzoni F."/>
            <person name="Magnuson J."/>
            <person name="Mondo S."/>
            <person name="Nolan M."/>
            <person name="Ohm R."/>
            <person name="Pangilinan J."/>
            <person name="Park H.-J."/>
            <person name="Ramirez L."/>
            <person name="Alfaro M."/>
            <person name="Sun H."/>
            <person name="Tritt A."/>
            <person name="Yoshinaga Y."/>
            <person name="Zwiers L.-H."/>
            <person name="Turgeon B."/>
            <person name="Goodwin S."/>
            <person name="Spatafora J."/>
            <person name="Crous P."/>
            <person name="Grigoriev I."/>
        </authorList>
    </citation>
    <scope>NUCLEOTIDE SEQUENCE</scope>
    <source>
        <strain evidence="7">CBS 627.86</strain>
    </source>
</reference>
<comment type="cofactor">
    <cofactor evidence="1">
        <name>Cu(2+)</name>
        <dbReference type="ChEBI" id="CHEBI:29036"/>
    </cofactor>
</comment>
<accession>A0A6A5YLR4</accession>
<dbReference type="Proteomes" id="UP000799770">
    <property type="component" value="Unassembled WGS sequence"/>
</dbReference>
<dbReference type="GO" id="GO:0008810">
    <property type="term" value="F:cellulase activity"/>
    <property type="evidence" value="ECO:0007669"/>
    <property type="project" value="UniProtKB-UniRule"/>
</dbReference>
<dbReference type="InterPro" id="IPR049892">
    <property type="entry name" value="AA9"/>
</dbReference>
<dbReference type="GO" id="GO:0005576">
    <property type="term" value="C:extracellular region"/>
    <property type="evidence" value="ECO:0007669"/>
    <property type="project" value="UniProtKB-SubCell"/>
</dbReference>
<evidence type="ECO:0000256" key="3">
    <source>
        <dbReference type="ARBA" id="ARBA00022525"/>
    </source>
</evidence>
<keyword evidence="3 5" id="KW-0964">Secreted</keyword>
<keyword evidence="5" id="KW-0119">Carbohydrate metabolism</keyword>
<comment type="function">
    <text evidence="5">Lytic polysaccharide monooxygenase (LMPO) that depolymerizes crystalline and amorphous polysaccharides via the oxidation of scissile alpha- or beta-(1-4)-glycosidic bonds, yielding C1 and/or C4 oxidation products. Catalysis by LPMOs requires the reduction of the active-site copper from Cu(II) to Cu(I) by a reducing agent and H(2)O(2) or O(2) as a cosubstrate.</text>
</comment>
<gene>
    <name evidence="7" type="ORF">BDV96DRAFT_653420</name>
</gene>
<sequence length="285" mass="32204">MKSTFLFAVGSALTRVNAHCEERLNTLKHLIDFFDRLMVNGTWSEPWDYIRKISPQGAEVDGPKHDYDYIIPVVDPSSLDLRCGRNASTAWSKPKVAVIHAGDKVGFAVNTTVGLPIEGATVMPWDRWPNLYHPGPATAWLSKAPGSLNEYKGDGDWFKILSVVGRTEQSEPPNDDYYWKHQWGTYQAKSWNFTIPAATPPGDYLLRFEHIYPLPVDSLQGSQFYTNCAHVRILNFNSAIGTPAPLVKIPGVYTFGQKEIYFYADVGNETYDIRDFVEPKPVVWE</sequence>
<dbReference type="PANTHER" id="PTHR33353:SF2">
    <property type="entry name" value="ENDO-BETA-1,4-GLUCANASE D"/>
    <property type="match status" value="1"/>
</dbReference>
<evidence type="ECO:0000256" key="4">
    <source>
        <dbReference type="ARBA" id="ARBA00023157"/>
    </source>
</evidence>
<keyword evidence="5" id="KW-0624">Polysaccharide degradation</keyword>
<dbReference type="InterPro" id="IPR005103">
    <property type="entry name" value="AA9_LPMO"/>
</dbReference>
<protein>
    <recommendedName>
        <fullName evidence="5">AA9 family lytic polysaccharide monooxygenase</fullName>
        <ecNumber evidence="5">1.14.99.56</ecNumber>
    </recommendedName>
    <alternativeName>
        <fullName evidence="5">Endo-beta-1,4-glucanase</fullName>
    </alternativeName>
    <alternativeName>
        <fullName evidence="5">Glycosyl hydrolase 61 family protein</fullName>
    </alternativeName>
</protein>
<keyword evidence="4 5" id="KW-1015">Disulfide bond</keyword>
<evidence type="ECO:0000259" key="6">
    <source>
        <dbReference type="Pfam" id="PF03443"/>
    </source>
</evidence>
<evidence type="ECO:0000256" key="1">
    <source>
        <dbReference type="ARBA" id="ARBA00001973"/>
    </source>
</evidence>
<keyword evidence="7" id="KW-0378">Hydrolase</keyword>
<dbReference type="AlphaFoldDB" id="A0A6A5YLR4"/>
<keyword evidence="5" id="KW-0136">Cellulose degradation</keyword>
<dbReference type="GO" id="GO:0030248">
    <property type="term" value="F:cellulose binding"/>
    <property type="evidence" value="ECO:0007669"/>
    <property type="project" value="UniProtKB-UniRule"/>
</dbReference>
<comment type="subcellular location">
    <subcellularLocation>
        <location evidence="2 5">Secreted</location>
    </subcellularLocation>
</comment>